<reference evidence="4" key="1">
    <citation type="submission" date="2022-11" db="UniProtKB">
        <authorList>
            <consortium name="WormBaseParasite"/>
        </authorList>
    </citation>
    <scope>IDENTIFICATION</scope>
</reference>
<feature type="compositionally biased region" description="Acidic residues" evidence="1">
    <location>
        <begin position="156"/>
        <end position="189"/>
    </location>
</feature>
<protein>
    <recommendedName>
        <fullName evidence="2">Signal transducer and activator of transcription b N-terminal domain-containing protein</fullName>
    </recommendedName>
</protein>
<proteinExistence type="predicted"/>
<sequence>MESIDLELHQQSFSDNETSDATNIDANFVVKHNFSAEIYQRFKDDVDLLLSGKLSPNDQPQIVGRLLSNMNDLYGAFEVEKHYLMSEVLYSWAARQQKVSIGTLWIQQQHYCLLDTISQHCDSDGDDDNDGEEMRVVNIKDEIASIAMYLQLKCDSDDDDSGGDGDDDDSGGGGDDDDSGGDGDDDNDGEEMRVVNIKDEIASIAMYLQLKCDSDDDDSGGDGDDDDSGGGGDDDDSGGDGDDDNDGEEMRVVNIKDEIASIAMYLQLKCDCDDNGDGNSNKK</sequence>
<dbReference type="Pfam" id="PF24629">
    <property type="entry name" value="STATB_N"/>
    <property type="match status" value="1"/>
</dbReference>
<dbReference type="InterPro" id="IPR057515">
    <property type="entry name" value="STATB_N"/>
</dbReference>
<feature type="domain" description="Signal transducer and activator of transcription b N-terminal" evidence="2">
    <location>
        <begin position="27"/>
        <end position="122"/>
    </location>
</feature>
<accession>A0A915PU24</accession>
<evidence type="ECO:0000256" key="1">
    <source>
        <dbReference type="SAM" id="MobiDB-lite"/>
    </source>
</evidence>
<evidence type="ECO:0000259" key="2">
    <source>
        <dbReference type="Pfam" id="PF24629"/>
    </source>
</evidence>
<feature type="compositionally biased region" description="Acidic residues" evidence="1">
    <location>
        <begin position="214"/>
        <end position="247"/>
    </location>
</feature>
<dbReference type="Proteomes" id="UP000887581">
    <property type="component" value="Unplaced"/>
</dbReference>
<evidence type="ECO:0000313" key="3">
    <source>
        <dbReference type="Proteomes" id="UP000887581"/>
    </source>
</evidence>
<dbReference type="WBParaSite" id="sdigi.contig313.g7348.t1">
    <property type="protein sequence ID" value="sdigi.contig313.g7348.t1"/>
    <property type="gene ID" value="sdigi.contig313.g7348"/>
</dbReference>
<feature type="region of interest" description="Disordered" evidence="1">
    <location>
        <begin position="154"/>
        <end position="190"/>
    </location>
</feature>
<keyword evidence="3" id="KW-1185">Reference proteome</keyword>
<dbReference type="AlphaFoldDB" id="A0A915PU24"/>
<feature type="region of interest" description="Disordered" evidence="1">
    <location>
        <begin position="209"/>
        <end position="250"/>
    </location>
</feature>
<evidence type="ECO:0000313" key="4">
    <source>
        <dbReference type="WBParaSite" id="sdigi.contig313.g7348.t1"/>
    </source>
</evidence>
<organism evidence="3 4">
    <name type="scientific">Setaria digitata</name>
    <dbReference type="NCBI Taxonomy" id="48799"/>
    <lineage>
        <taxon>Eukaryota</taxon>
        <taxon>Metazoa</taxon>
        <taxon>Ecdysozoa</taxon>
        <taxon>Nematoda</taxon>
        <taxon>Chromadorea</taxon>
        <taxon>Rhabditida</taxon>
        <taxon>Spirurina</taxon>
        <taxon>Spiruromorpha</taxon>
        <taxon>Filarioidea</taxon>
        <taxon>Setariidae</taxon>
        <taxon>Setaria</taxon>
    </lineage>
</organism>
<name>A0A915PU24_9BILA</name>